<sequence>MYRFAVFRQCKEIMRYCNKNYTSKTILAAQNTIEDMPHPKELPLVGTKLDFYMFGGGTNLHEYINSRHKQLGPVFYERLGGTTKLIFISDPALIKSLFLNLEGKYPTHILPEPWILYENLYGSKRGLFFMNGEEWLSNRRIMNKYLLREDSEKWLEGPIRDTIYNFVQNLHKKVQNGNYELKSESDFYRLSINVILGILLGTNDKMKPTNQYEMLLDIFSEWVKKIFITTTKLYGLPIYWFYRLNLKPWRDFKECVDNSLLLAQKLVSEVIKEGHGTTGLIKKLADENISEETVTRIVSDFIIAAGDTTAYTSLWTLYLIAQNPKIMQEFKEKENYAKFLIKEAMRLYPVAPFLTRILPKDSNLQNFRLSEGTPIIASIYTSGRDEAYFTKANEFLPYRWDRHDARQKELLNHNPTASLPFAFGARSCIGKKIAMLQLTEFVNQMTSNFEIKCMNKTEVKAITSQILVPKEPIHLCISSRN</sequence>
<accession>A0ACC1CYK2</accession>
<reference evidence="1 2" key="1">
    <citation type="journal article" date="2021" name="Front. Genet.">
        <title>Chromosome-Level Genome Assembly Reveals Significant Gene Expansion in the Toll and IMD Signaling Pathways of Dendrolimus kikuchii.</title>
        <authorList>
            <person name="Zhou J."/>
            <person name="Wu P."/>
            <person name="Xiong Z."/>
            <person name="Liu N."/>
            <person name="Zhao N."/>
            <person name="Ji M."/>
            <person name="Qiu Y."/>
            <person name="Yang B."/>
        </authorList>
    </citation>
    <scope>NUCLEOTIDE SEQUENCE [LARGE SCALE GENOMIC DNA]</scope>
    <source>
        <strain evidence="1">Ann1</strain>
    </source>
</reference>
<dbReference type="Proteomes" id="UP000824533">
    <property type="component" value="Linkage Group LG13"/>
</dbReference>
<comment type="caution">
    <text evidence="1">The sequence shown here is derived from an EMBL/GenBank/DDBJ whole genome shotgun (WGS) entry which is preliminary data.</text>
</comment>
<evidence type="ECO:0000313" key="2">
    <source>
        <dbReference type="Proteomes" id="UP000824533"/>
    </source>
</evidence>
<protein>
    <submittedName>
        <fullName evidence="1">Uncharacterized protein</fullName>
    </submittedName>
</protein>
<name>A0ACC1CYK2_9NEOP</name>
<dbReference type="EMBL" id="CM034399">
    <property type="protein sequence ID" value="KAJ0176555.1"/>
    <property type="molecule type" value="Genomic_DNA"/>
</dbReference>
<organism evidence="1 2">
    <name type="scientific">Dendrolimus kikuchii</name>
    <dbReference type="NCBI Taxonomy" id="765133"/>
    <lineage>
        <taxon>Eukaryota</taxon>
        <taxon>Metazoa</taxon>
        <taxon>Ecdysozoa</taxon>
        <taxon>Arthropoda</taxon>
        <taxon>Hexapoda</taxon>
        <taxon>Insecta</taxon>
        <taxon>Pterygota</taxon>
        <taxon>Neoptera</taxon>
        <taxon>Endopterygota</taxon>
        <taxon>Lepidoptera</taxon>
        <taxon>Glossata</taxon>
        <taxon>Ditrysia</taxon>
        <taxon>Bombycoidea</taxon>
        <taxon>Lasiocampidae</taxon>
        <taxon>Dendrolimus</taxon>
    </lineage>
</organism>
<evidence type="ECO:0000313" key="1">
    <source>
        <dbReference type="EMBL" id="KAJ0176555.1"/>
    </source>
</evidence>
<gene>
    <name evidence="1" type="ORF">K1T71_007734</name>
</gene>
<keyword evidence="2" id="KW-1185">Reference proteome</keyword>
<proteinExistence type="predicted"/>